<accession>A0ABQ7GZU0</accession>
<keyword evidence="3" id="KW-1185">Reference proteome</keyword>
<sequence length="554" mass="59521">MQERCELDRLRMQQQEMLIQQQLEQEQQGPSPRISRTEQERSLSISTSKRRPQGVSSAKWAGERSMELESAPWKSSPDLRRSQVGEGAREQQPQQMSPRHASFRRPQEGGQVGNHSTPPGAQEQGLTSKANWAHRPDDPIYDDIKLPSCLSGVSAISRTEHSIKRNNRSILQFKSSKGSRFSERWGAAEADDSSPKSPKSPKSIKSSDSTTQQRKTRGESGSDQCSDSAPVSPTNREFAGAEMEGSGGGVLFEKEDDTPPAIAMPWPARRPPSPEERDTLPPPAHSEHTSLHHSASKVRGVAKGRRPASSPERGCSDSPSALAHGPGWDTPAAPLEASGHEGDVGRGDSAGGVQSGTSEAGSRHSSSAGVPASTGVEPKEDLSAGGGEPPQQVHRGRVHRALLPRRAFSLPDVARPVGRRDVEQPLQQQQTRESLRQQRSSLAAGPDTEDSRVFMSQLSNKGSGGSGTDDQERRAAAEEEGCDQTKKAFKRASKALDGSAGDYVLAGTKAIQIDARTSREAREPQGAAGRKPSSPSGVAKANAWTNHEDNSGRT</sequence>
<feature type="compositionally biased region" description="Basic and acidic residues" evidence="1">
    <location>
        <begin position="134"/>
        <end position="145"/>
    </location>
</feature>
<feature type="compositionally biased region" description="Basic and acidic residues" evidence="1">
    <location>
        <begin position="77"/>
        <end position="89"/>
    </location>
</feature>
<feature type="compositionally biased region" description="Polar residues" evidence="1">
    <location>
        <begin position="219"/>
        <end position="235"/>
    </location>
</feature>
<protein>
    <submittedName>
        <fullName evidence="2">Uncharacterized protein</fullName>
    </submittedName>
</protein>
<evidence type="ECO:0000256" key="1">
    <source>
        <dbReference type="SAM" id="MobiDB-lite"/>
    </source>
</evidence>
<comment type="caution">
    <text evidence="2">The sequence shown here is derived from an EMBL/GenBank/DDBJ whole genome shotgun (WGS) entry which is preliminary data.</text>
</comment>
<feature type="compositionally biased region" description="Basic residues" evidence="1">
    <location>
        <begin position="394"/>
        <end position="403"/>
    </location>
</feature>
<feature type="compositionally biased region" description="Basic residues" evidence="1">
    <location>
        <begin position="294"/>
        <end position="306"/>
    </location>
</feature>
<evidence type="ECO:0000313" key="2">
    <source>
        <dbReference type="EMBL" id="KAF5840128.1"/>
    </source>
</evidence>
<gene>
    <name evidence="2" type="ORF">DUNSADRAFT_17729</name>
</gene>
<evidence type="ECO:0000313" key="3">
    <source>
        <dbReference type="Proteomes" id="UP000815325"/>
    </source>
</evidence>
<feature type="compositionally biased region" description="Low complexity" evidence="1">
    <location>
        <begin position="426"/>
        <end position="442"/>
    </location>
</feature>
<organism evidence="2 3">
    <name type="scientific">Dunaliella salina</name>
    <name type="common">Green alga</name>
    <name type="synonym">Protococcus salinus</name>
    <dbReference type="NCBI Taxonomy" id="3046"/>
    <lineage>
        <taxon>Eukaryota</taxon>
        <taxon>Viridiplantae</taxon>
        <taxon>Chlorophyta</taxon>
        <taxon>core chlorophytes</taxon>
        <taxon>Chlorophyceae</taxon>
        <taxon>CS clade</taxon>
        <taxon>Chlamydomonadales</taxon>
        <taxon>Dunaliellaceae</taxon>
        <taxon>Dunaliella</taxon>
    </lineage>
</organism>
<feature type="compositionally biased region" description="Polar residues" evidence="1">
    <location>
        <begin position="113"/>
        <end position="130"/>
    </location>
</feature>
<proteinExistence type="predicted"/>
<feature type="compositionally biased region" description="Polar residues" evidence="1">
    <location>
        <begin position="168"/>
        <end position="179"/>
    </location>
</feature>
<feature type="compositionally biased region" description="Low complexity" evidence="1">
    <location>
        <begin position="195"/>
        <end position="209"/>
    </location>
</feature>
<feature type="compositionally biased region" description="Polar residues" evidence="1">
    <location>
        <begin position="355"/>
        <end position="368"/>
    </location>
</feature>
<name>A0ABQ7GZU0_DUNSA</name>
<dbReference type="EMBL" id="MU069523">
    <property type="protein sequence ID" value="KAF5840128.1"/>
    <property type="molecule type" value="Genomic_DNA"/>
</dbReference>
<dbReference type="Proteomes" id="UP000815325">
    <property type="component" value="Unassembled WGS sequence"/>
</dbReference>
<feature type="compositionally biased region" description="Basic and acidic residues" evidence="1">
    <location>
        <begin position="272"/>
        <end position="290"/>
    </location>
</feature>
<feature type="region of interest" description="Disordered" evidence="1">
    <location>
        <begin position="20"/>
        <end position="554"/>
    </location>
</feature>
<reference evidence="2" key="1">
    <citation type="submission" date="2017-08" db="EMBL/GenBank/DDBJ databases">
        <authorList>
            <person name="Polle J.E."/>
            <person name="Barry K."/>
            <person name="Cushman J."/>
            <person name="Schmutz J."/>
            <person name="Tran D."/>
            <person name="Hathwaick L.T."/>
            <person name="Yim W.C."/>
            <person name="Jenkins J."/>
            <person name="Mckie-Krisberg Z.M."/>
            <person name="Prochnik S."/>
            <person name="Lindquist E."/>
            <person name="Dockter R.B."/>
            <person name="Adam C."/>
            <person name="Molina H."/>
            <person name="Bunkerborg J."/>
            <person name="Jin E."/>
            <person name="Buchheim M."/>
            <person name="Magnuson J."/>
        </authorList>
    </citation>
    <scope>NUCLEOTIDE SEQUENCE</scope>
    <source>
        <strain evidence="2">CCAP 19/18</strain>
    </source>
</reference>